<organism evidence="3 4">
    <name type="scientific">Allobranchiibius huperziae</name>
    <dbReference type="NCBI Taxonomy" id="1874116"/>
    <lineage>
        <taxon>Bacteria</taxon>
        <taxon>Bacillati</taxon>
        <taxon>Actinomycetota</taxon>
        <taxon>Actinomycetes</taxon>
        <taxon>Micrococcales</taxon>
        <taxon>Dermacoccaceae</taxon>
        <taxon>Allobranchiibius</taxon>
    </lineage>
</organism>
<feature type="compositionally biased region" description="Basic and acidic residues" evidence="1">
    <location>
        <begin position="50"/>
        <end position="85"/>
    </location>
</feature>
<reference evidence="3 4" key="1">
    <citation type="submission" date="2020-07" db="EMBL/GenBank/DDBJ databases">
        <title>Sequencing the genomes of 1000 actinobacteria strains.</title>
        <authorList>
            <person name="Klenk H.-P."/>
        </authorList>
    </citation>
    <scope>NUCLEOTIDE SEQUENCE [LARGE SCALE GENOMIC DNA]</scope>
    <source>
        <strain evidence="3 4">DSM 29531</strain>
    </source>
</reference>
<feature type="transmembrane region" description="Helical" evidence="2">
    <location>
        <begin position="133"/>
        <end position="150"/>
    </location>
</feature>
<proteinExistence type="predicted"/>
<keyword evidence="4" id="KW-1185">Reference proteome</keyword>
<keyword evidence="2" id="KW-0812">Transmembrane</keyword>
<dbReference type="AlphaFoldDB" id="A0A853DGI5"/>
<dbReference type="Proteomes" id="UP000571817">
    <property type="component" value="Unassembled WGS sequence"/>
</dbReference>
<feature type="region of interest" description="Disordered" evidence="1">
    <location>
        <begin position="189"/>
        <end position="212"/>
    </location>
</feature>
<evidence type="ECO:0000313" key="4">
    <source>
        <dbReference type="Proteomes" id="UP000571817"/>
    </source>
</evidence>
<evidence type="ECO:0008006" key="5">
    <source>
        <dbReference type="Google" id="ProtNLM"/>
    </source>
</evidence>
<keyword evidence="2" id="KW-0472">Membrane</keyword>
<dbReference type="RefSeq" id="WP_233761413.1">
    <property type="nucleotide sequence ID" value="NZ_JACCFW010000001.1"/>
</dbReference>
<evidence type="ECO:0000313" key="3">
    <source>
        <dbReference type="EMBL" id="NYJ75069.1"/>
    </source>
</evidence>
<name>A0A853DGI5_9MICO</name>
<feature type="compositionally biased region" description="Basic and acidic residues" evidence="1">
    <location>
        <begin position="25"/>
        <end position="41"/>
    </location>
</feature>
<feature type="region of interest" description="Disordered" evidence="1">
    <location>
        <begin position="1"/>
        <end position="85"/>
    </location>
</feature>
<protein>
    <recommendedName>
        <fullName evidence="5">DUF3043 domain-containing protein</fullName>
    </recommendedName>
</protein>
<sequence length="212" mass="23679">MLGRSKSEPVTTSTPDPGEGVVLTKDGKKGRPTPKRREQQAARRQPLVPQDRKVAKTASREEQRKSRIAQREAMARGDESALMPRDRGPVKRYIRNFVDARLRIGEAVLPLMLIILIGSVALPSNLLKTNGLLVVWAIAVISVIDAAFMWRRLKKRIVESTGEAPPKGAWWYAGMRAFQMRFTRMPKPQVPRGIPLDDIPLPGRASGTVKTR</sequence>
<gene>
    <name evidence="3" type="ORF">HNR15_002032</name>
</gene>
<comment type="caution">
    <text evidence="3">The sequence shown here is derived from an EMBL/GenBank/DDBJ whole genome shotgun (WGS) entry which is preliminary data.</text>
</comment>
<evidence type="ECO:0000256" key="1">
    <source>
        <dbReference type="SAM" id="MobiDB-lite"/>
    </source>
</evidence>
<feature type="transmembrane region" description="Helical" evidence="2">
    <location>
        <begin position="107"/>
        <end position="127"/>
    </location>
</feature>
<dbReference type="InterPro" id="IPR021403">
    <property type="entry name" value="DUF3043"/>
</dbReference>
<dbReference type="Pfam" id="PF11241">
    <property type="entry name" value="DUF3043"/>
    <property type="match status" value="1"/>
</dbReference>
<evidence type="ECO:0000256" key="2">
    <source>
        <dbReference type="SAM" id="Phobius"/>
    </source>
</evidence>
<keyword evidence="2" id="KW-1133">Transmembrane helix</keyword>
<dbReference type="EMBL" id="JACCFW010000001">
    <property type="protein sequence ID" value="NYJ75069.1"/>
    <property type="molecule type" value="Genomic_DNA"/>
</dbReference>
<accession>A0A853DGI5</accession>